<dbReference type="GO" id="GO:0003700">
    <property type="term" value="F:DNA-binding transcription factor activity"/>
    <property type="evidence" value="ECO:0007669"/>
    <property type="project" value="InterPro"/>
</dbReference>
<dbReference type="InterPro" id="IPR009057">
    <property type="entry name" value="Homeodomain-like_sf"/>
</dbReference>
<dbReference type="KEGG" id="hsd:SD1D_1828"/>
<dbReference type="GO" id="GO:0043565">
    <property type="term" value="F:sequence-specific DNA binding"/>
    <property type="evidence" value="ECO:0007669"/>
    <property type="project" value="InterPro"/>
</dbReference>
<dbReference type="Proteomes" id="UP000196053">
    <property type="component" value="Chromosome I"/>
</dbReference>
<name>A0A0K8J755_9FIRM</name>
<dbReference type="Gene3D" id="2.60.120.10">
    <property type="entry name" value="Jelly Rolls"/>
    <property type="match status" value="1"/>
</dbReference>
<gene>
    <name evidence="5" type="ORF">SD1D_1828</name>
</gene>
<dbReference type="AlphaFoldDB" id="A0A0K8J755"/>
<keyword evidence="3" id="KW-0804">Transcription</keyword>
<dbReference type="Pfam" id="PF02311">
    <property type="entry name" value="AraC_binding"/>
    <property type="match status" value="1"/>
</dbReference>
<sequence>MKKATHPYLTRQNMMTSDYEIFHYSDTNLYKVNLHHHDFYECYLFISGDVTYIIEGKTYTLIPGDIVLINSRDLHQPIINKVSKPYERIVLWINKEFLNSLSTKTMDLKRCFEDPKRKNVLRTDFEVQANIRNILFKLLNLETYKGMGKDLLYKAYLVELFVYINTQLFHNNSKASIEIKKSSLIDEIIQYINNNIKEDIRLDELSEKFYISKYHMLREFKKHTGTTIHKFIIQKKLILAKEYILNGMPINSVYEHAGFGDYSNFFRAFKNEYGLTPKQFYKMMKRE</sequence>
<dbReference type="PROSITE" id="PS01124">
    <property type="entry name" value="HTH_ARAC_FAMILY_2"/>
    <property type="match status" value="1"/>
</dbReference>
<evidence type="ECO:0000256" key="1">
    <source>
        <dbReference type="ARBA" id="ARBA00023015"/>
    </source>
</evidence>
<dbReference type="PANTHER" id="PTHR43280:SF34">
    <property type="entry name" value="ARAC-FAMILY TRANSCRIPTIONAL REGULATOR"/>
    <property type="match status" value="1"/>
</dbReference>
<evidence type="ECO:0000313" key="5">
    <source>
        <dbReference type="EMBL" id="CUH93370.1"/>
    </source>
</evidence>
<evidence type="ECO:0000256" key="3">
    <source>
        <dbReference type="ARBA" id="ARBA00023163"/>
    </source>
</evidence>
<dbReference type="RefSeq" id="WP_058258622.1">
    <property type="nucleotide sequence ID" value="NZ_DUPS01000011.1"/>
</dbReference>
<dbReference type="SUPFAM" id="SSF46689">
    <property type="entry name" value="Homeodomain-like"/>
    <property type="match status" value="2"/>
</dbReference>
<feature type="domain" description="HTH araC/xylS-type" evidence="4">
    <location>
        <begin position="186"/>
        <end position="283"/>
    </location>
</feature>
<accession>A0A0K8J755</accession>
<dbReference type="EMBL" id="LN879430">
    <property type="protein sequence ID" value="CUH93370.1"/>
    <property type="molecule type" value="Genomic_DNA"/>
</dbReference>
<dbReference type="Pfam" id="PF12833">
    <property type="entry name" value="HTH_18"/>
    <property type="match status" value="1"/>
</dbReference>
<dbReference type="PANTHER" id="PTHR43280">
    <property type="entry name" value="ARAC-FAMILY TRANSCRIPTIONAL REGULATOR"/>
    <property type="match status" value="1"/>
</dbReference>
<dbReference type="InterPro" id="IPR014710">
    <property type="entry name" value="RmlC-like_jellyroll"/>
</dbReference>
<proteinExistence type="predicted"/>
<protein>
    <recommendedName>
        <fullName evidence="4">HTH araC/xylS-type domain-containing protein</fullName>
    </recommendedName>
</protein>
<dbReference type="InterPro" id="IPR018060">
    <property type="entry name" value="HTH_AraC"/>
</dbReference>
<evidence type="ECO:0000259" key="4">
    <source>
        <dbReference type="PROSITE" id="PS01124"/>
    </source>
</evidence>
<dbReference type="OrthoDB" id="9782503at2"/>
<dbReference type="Gene3D" id="1.10.10.60">
    <property type="entry name" value="Homeodomain-like"/>
    <property type="match status" value="2"/>
</dbReference>
<reference evidence="6" key="1">
    <citation type="submission" date="2015-09" db="EMBL/GenBank/DDBJ databases">
        <authorList>
            <person name="Wibberg D."/>
        </authorList>
    </citation>
    <scope>NUCLEOTIDE SEQUENCE [LARGE SCALE GENOMIC DNA]</scope>
    <source>
        <strain evidence="6">SD1D</strain>
    </source>
</reference>
<dbReference type="SUPFAM" id="SSF51215">
    <property type="entry name" value="Regulatory protein AraC"/>
    <property type="match status" value="1"/>
</dbReference>
<evidence type="ECO:0000313" key="6">
    <source>
        <dbReference type="Proteomes" id="UP000196053"/>
    </source>
</evidence>
<keyword evidence="1" id="KW-0805">Transcription regulation</keyword>
<keyword evidence="6" id="KW-1185">Reference proteome</keyword>
<keyword evidence="2" id="KW-0238">DNA-binding</keyword>
<dbReference type="InterPro" id="IPR003313">
    <property type="entry name" value="AraC-bd"/>
</dbReference>
<evidence type="ECO:0000256" key="2">
    <source>
        <dbReference type="ARBA" id="ARBA00023125"/>
    </source>
</evidence>
<dbReference type="SMART" id="SM00342">
    <property type="entry name" value="HTH_ARAC"/>
    <property type="match status" value="1"/>
</dbReference>
<dbReference type="InterPro" id="IPR037923">
    <property type="entry name" value="HTH-like"/>
</dbReference>
<organism evidence="5 6">
    <name type="scientific">Herbinix luporum</name>
    <dbReference type="NCBI Taxonomy" id="1679721"/>
    <lineage>
        <taxon>Bacteria</taxon>
        <taxon>Bacillati</taxon>
        <taxon>Bacillota</taxon>
        <taxon>Clostridia</taxon>
        <taxon>Lachnospirales</taxon>
        <taxon>Lachnospiraceae</taxon>
        <taxon>Herbinix</taxon>
    </lineage>
</organism>